<name>A0A4Y2Q573_ARAVE</name>
<dbReference type="Proteomes" id="UP000499080">
    <property type="component" value="Unassembled WGS sequence"/>
</dbReference>
<organism evidence="1 2">
    <name type="scientific">Araneus ventricosus</name>
    <name type="common">Orbweaver spider</name>
    <name type="synonym">Epeira ventricosa</name>
    <dbReference type="NCBI Taxonomy" id="182803"/>
    <lineage>
        <taxon>Eukaryota</taxon>
        <taxon>Metazoa</taxon>
        <taxon>Ecdysozoa</taxon>
        <taxon>Arthropoda</taxon>
        <taxon>Chelicerata</taxon>
        <taxon>Arachnida</taxon>
        <taxon>Araneae</taxon>
        <taxon>Araneomorphae</taxon>
        <taxon>Entelegynae</taxon>
        <taxon>Araneoidea</taxon>
        <taxon>Araneidae</taxon>
        <taxon>Araneus</taxon>
    </lineage>
</organism>
<protein>
    <submittedName>
        <fullName evidence="1">Uncharacterized protein</fullName>
    </submittedName>
</protein>
<evidence type="ECO:0000313" key="1">
    <source>
        <dbReference type="EMBL" id="GBN58372.1"/>
    </source>
</evidence>
<gene>
    <name evidence="1" type="ORF">AVEN_17901_1</name>
</gene>
<keyword evidence="2" id="KW-1185">Reference proteome</keyword>
<accession>A0A4Y2Q573</accession>
<evidence type="ECO:0000313" key="2">
    <source>
        <dbReference type="Proteomes" id="UP000499080"/>
    </source>
</evidence>
<dbReference type="OrthoDB" id="6429252at2759"/>
<dbReference type="EMBL" id="BGPR01012922">
    <property type="protein sequence ID" value="GBN58372.1"/>
    <property type="molecule type" value="Genomic_DNA"/>
</dbReference>
<comment type="caution">
    <text evidence="1">The sequence shown here is derived from an EMBL/GenBank/DDBJ whole genome shotgun (WGS) entry which is preliminary data.</text>
</comment>
<dbReference type="AlphaFoldDB" id="A0A4Y2Q573"/>
<sequence length="186" mass="20169">MDIIFTHNKGAKANSAWEVPPTHEWYAGNHPGLSLQSEGTRSAQTALAGLRRGHIKSLKFVDRAKTYSSCPCSCPASPARVIDCIGASARLLWSEGENGLVPTLWNAWDCLLMTCSLDLRRCAVDLQLSDVNECVHQACQSDRISPAQILECLGLSRGDVFSGPALVCNRPPIIRRPTIGISNSPN</sequence>
<proteinExistence type="predicted"/>
<reference evidence="1 2" key="1">
    <citation type="journal article" date="2019" name="Sci. Rep.">
        <title>Orb-weaving spider Araneus ventricosus genome elucidates the spidroin gene catalogue.</title>
        <authorList>
            <person name="Kono N."/>
            <person name="Nakamura H."/>
            <person name="Ohtoshi R."/>
            <person name="Moran D.A.P."/>
            <person name="Shinohara A."/>
            <person name="Yoshida Y."/>
            <person name="Fujiwara M."/>
            <person name="Mori M."/>
            <person name="Tomita M."/>
            <person name="Arakawa K."/>
        </authorList>
    </citation>
    <scope>NUCLEOTIDE SEQUENCE [LARGE SCALE GENOMIC DNA]</scope>
</reference>